<dbReference type="PANTHER" id="PTHR43792">
    <property type="entry name" value="GNAT FAMILY, PUTATIVE (AFU_ORTHOLOGUE AFUA_3G00765)-RELATED-RELATED"/>
    <property type="match status" value="1"/>
</dbReference>
<dbReference type="RefSeq" id="WP_074254315.1">
    <property type="nucleotide sequence ID" value="NZ_FSRL01000001.1"/>
</dbReference>
<dbReference type="InterPro" id="IPR000182">
    <property type="entry name" value="GNAT_dom"/>
</dbReference>
<keyword evidence="3" id="KW-1185">Reference proteome</keyword>
<reference evidence="3" key="1">
    <citation type="submission" date="2016-11" db="EMBL/GenBank/DDBJ databases">
        <authorList>
            <person name="Varghese N."/>
            <person name="Submissions S."/>
        </authorList>
    </citation>
    <scope>NUCLEOTIDE SEQUENCE [LARGE SCALE GENOMIC DNA]</scope>
    <source>
        <strain evidence="3">DSM 29440</strain>
    </source>
</reference>
<gene>
    <name evidence="2" type="ORF">SAMN05444002_0088</name>
</gene>
<evidence type="ECO:0000313" key="2">
    <source>
        <dbReference type="EMBL" id="SIN75183.1"/>
    </source>
</evidence>
<name>A0A1N6DWU7_9RHOB</name>
<accession>A0A1N6DWU7</accession>
<dbReference type="Pfam" id="PF13302">
    <property type="entry name" value="Acetyltransf_3"/>
    <property type="match status" value="1"/>
</dbReference>
<dbReference type="InterPro" id="IPR016181">
    <property type="entry name" value="Acyl_CoA_acyltransferase"/>
</dbReference>
<dbReference type="AlphaFoldDB" id="A0A1N6DWU7"/>
<feature type="domain" description="N-acetyltransferase" evidence="1">
    <location>
        <begin position="16"/>
        <end position="171"/>
    </location>
</feature>
<dbReference type="GO" id="GO:0016747">
    <property type="term" value="F:acyltransferase activity, transferring groups other than amino-acyl groups"/>
    <property type="evidence" value="ECO:0007669"/>
    <property type="project" value="InterPro"/>
</dbReference>
<evidence type="ECO:0000259" key="1">
    <source>
        <dbReference type="PROSITE" id="PS51186"/>
    </source>
</evidence>
<dbReference type="EMBL" id="FSRL01000001">
    <property type="protein sequence ID" value="SIN75183.1"/>
    <property type="molecule type" value="Genomic_DNA"/>
</dbReference>
<dbReference type="InterPro" id="IPR051531">
    <property type="entry name" value="N-acetyltransferase"/>
</dbReference>
<dbReference type="STRING" id="1217970.SAMN05444002_0088"/>
<dbReference type="PROSITE" id="PS51186">
    <property type="entry name" value="GNAT"/>
    <property type="match status" value="1"/>
</dbReference>
<keyword evidence="2" id="KW-0808">Transferase</keyword>
<dbReference type="OrthoDB" id="6293260at2"/>
<dbReference type="Proteomes" id="UP000184932">
    <property type="component" value="Unassembled WGS sequence"/>
</dbReference>
<dbReference type="Gene3D" id="3.40.630.30">
    <property type="match status" value="1"/>
</dbReference>
<protein>
    <submittedName>
        <fullName evidence="2">Protein N-acetyltransferase, RimJ/RimL family</fullName>
    </submittedName>
</protein>
<evidence type="ECO:0000313" key="3">
    <source>
        <dbReference type="Proteomes" id="UP000184932"/>
    </source>
</evidence>
<dbReference type="SUPFAM" id="SSF55729">
    <property type="entry name" value="Acyl-CoA N-acyltransferases (Nat)"/>
    <property type="match status" value="1"/>
</dbReference>
<organism evidence="2 3">
    <name type="scientific">Vannielia litorea</name>
    <dbReference type="NCBI Taxonomy" id="1217970"/>
    <lineage>
        <taxon>Bacteria</taxon>
        <taxon>Pseudomonadati</taxon>
        <taxon>Pseudomonadota</taxon>
        <taxon>Alphaproteobacteria</taxon>
        <taxon>Rhodobacterales</taxon>
        <taxon>Paracoccaceae</taxon>
        <taxon>Vannielia</taxon>
    </lineage>
</organism>
<dbReference type="PANTHER" id="PTHR43792:SF1">
    <property type="entry name" value="N-ACETYLTRANSFERASE DOMAIN-CONTAINING PROTEIN"/>
    <property type="match status" value="1"/>
</dbReference>
<sequence>MNRLTLDIPVVETERLVLRGARESDFEAYLAFDASERSRWVGGPNDRWTSWRKFLSTLGHWALHGYGLWTVELKASGAVAGRVGFNNHDGWLEPEIGWSIFDGFEGLGIAREAAEAALAYGARHFGIDGPISYIHPDNTRSAALAERLGARREREVEFFDAPCVVWRHPRRAEAAA</sequence>
<proteinExistence type="predicted"/>